<dbReference type="AlphaFoldDB" id="A0A8J6DVS7"/>
<keyword evidence="3" id="KW-1185">Reference proteome</keyword>
<name>A0A8J6DVS7_GALPY</name>
<feature type="compositionally biased region" description="Basic and acidic residues" evidence="1">
    <location>
        <begin position="1"/>
        <end position="20"/>
    </location>
</feature>
<organism evidence="2 3">
    <name type="scientific">Galemys pyrenaicus</name>
    <name type="common">Iberian desman</name>
    <name type="synonym">Pyrenean desman</name>
    <dbReference type="NCBI Taxonomy" id="202257"/>
    <lineage>
        <taxon>Eukaryota</taxon>
        <taxon>Metazoa</taxon>
        <taxon>Chordata</taxon>
        <taxon>Craniata</taxon>
        <taxon>Vertebrata</taxon>
        <taxon>Euteleostomi</taxon>
        <taxon>Mammalia</taxon>
        <taxon>Eutheria</taxon>
        <taxon>Laurasiatheria</taxon>
        <taxon>Eulipotyphla</taxon>
        <taxon>Talpidae</taxon>
        <taxon>Galemys</taxon>
    </lineage>
</organism>
<gene>
    <name evidence="2" type="ORF">J0S82_019977</name>
</gene>
<evidence type="ECO:0000313" key="3">
    <source>
        <dbReference type="Proteomes" id="UP000700334"/>
    </source>
</evidence>
<accession>A0A8J6DVS7</accession>
<comment type="caution">
    <text evidence="2">The sequence shown here is derived from an EMBL/GenBank/DDBJ whole genome shotgun (WGS) entry which is preliminary data.</text>
</comment>
<reference evidence="2" key="1">
    <citation type="journal article" date="2021" name="Evol. Appl.">
        <title>The genome of the Pyrenean desman and the effects of bottlenecks and inbreeding on the genomic landscape of an endangered species.</title>
        <authorList>
            <person name="Escoda L."/>
            <person name="Castresana J."/>
        </authorList>
    </citation>
    <scope>NUCLEOTIDE SEQUENCE</scope>
    <source>
        <strain evidence="2">IBE-C5619</strain>
    </source>
</reference>
<evidence type="ECO:0000256" key="1">
    <source>
        <dbReference type="SAM" id="MobiDB-lite"/>
    </source>
</evidence>
<dbReference type="EMBL" id="JAGFMF010011578">
    <property type="protein sequence ID" value="KAG8520163.1"/>
    <property type="molecule type" value="Genomic_DNA"/>
</dbReference>
<sequence length="93" mass="9602">MPAEAAAEKPRPTAHLRDTLPSDEPMDAPSGEVRPCPAPRLFNQPMGAAGVVLEREGGAERAARARGPGTSNGFRLSPHVGGFLRGSLGSCLA</sequence>
<proteinExistence type="predicted"/>
<dbReference type="Proteomes" id="UP000700334">
    <property type="component" value="Unassembled WGS sequence"/>
</dbReference>
<feature type="region of interest" description="Disordered" evidence="1">
    <location>
        <begin position="1"/>
        <end position="42"/>
    </location>
</feature>
<protein>
    <submittedName>
        <fullName evidence="2">Uncharacterized protein</fullName>
    </submittedName>
</protein>
<evidence type="ECO:0000313" key="2">
    <source>
        <dbReference type="EMBL" id="KAG8520163.1"/>
    </source>
</evidence>